<accession>A0A655UQB8</accession>
<reference evidence="1 2" key="1">
    <citation type="submission" date="2015-07" db="EMBL/GenBank/DDBJ databases">
        <authorList>
            <consortium name="Pathogen Informatics"/>
        </authorList>
    </citation>
    <scope>NUCLEOTIDE SEQUENCE [LARGE SCALE GENOMIC DNA]</scope>
    <source>
        <strain evidence="1 2">A325</strain>
    </source>
</reference>
<dbReference type="Proteomes" id="UP000046067">
    <property type="component" value="Unassembled WGS sequence"/>
</dbReference>
<evidence type="ECO:0000313" key="1">
    <source>
        <dbReference type="EMBL" id="CSB53560.1"/>
    </source>
</evidence>
<evidence type="ECO:0000313" key="2">
    <source>
        <dbReference type="Proteomes" id="UP000046067"/>
    </source>
</evidence>
<name>A0A655UQB8_VIBCL</name>
<gene>
    <name evidence="1" type="ORF">ERS013201_00172</name>
</gene>
<dbReference type="EMBL" id="CWQJ01000001">
    <property type="protein sequence ID" value="CSB53560.1"/>
    <property type="molecule type" value="Genomic_DNA"/>
</dbReference>
<dbReference type="AlphaFoldDB" id="A0A655UQB8"/>
<sequence>MQGETTGLNRVAREERTSLCSGSLNHHHESFEEYEILAL</sequence>
<proteinExistence type="predicted"/>
<organism evidence="1 2">
    <name type="scientific">Vibrio cholerae</name>
    <dbReference type="NCBI Taxonomy" id="666"/>
    <lineage>
        <taxon>Bacteria</taxon>
        <taxon>Pseudomonadati</taxon>
        <taxon>Pseudomonadota</taxon>
        <taxon>Gammaproteobacteria</taxon>
        <taxon>Vibrionales</taxon>
        <taxon>Vibrionaceae</taxon>
        <taxon>Vibrio</taxon>
    </lineage>
</organism>
<protein>
    <submittedName>
        <fullName evidence="1">Uncharacterized protein</fullName>
    </submittedName>
</protein>